<accession>A0A5D3E9I4</accession>
<sequence length="183" mass="20951">MTENRSHLQKYAMHFGTYMGVYWILKFTLFPLGFHIPFLSLLFIVLTLAVPFIGYHYAKTYRDKICGGVITFTHALLFSLFMYMFASLLVAVAHYVYLQFIDHGFIINSYAQLWEELVIKTPALAEHKEIVEETINTVSLLTPINITMQLLSGNLFWGSILAIPTGLMVMKKKQPGNSKLPHN</sequence>
<evidence type="ECO:0000256" key="1">
    <source>
        <dbReference type="SAM" id="Phobius"/>
    </source>
</evidence>
<evidence type="ECO:0000313" key="2">
    <source>
        <dbReference type="EMBL" id="TYK32488.1"/>
    </source>
</evidence>
<organism evidence="2 3">
    <name type="scientific">Bacteroides pyogenes</name>
    <dbReference type="NCBI Taxonomy" id="310300"/>
    <lineage>
        <taxon>Bacteria</taxon>
        <taxon>Pseudomonadati</taxon>
        <taxon>Bacteroidota</taxon>
        <taxon>Bacteroidia</taxon>
        <taxon>Bacteroidales</taxon>
        <taxon>Bacteroidaceae</taxon>
        <taxon>Bacteroides</taxon>
    </lineage>
</organism>
<evidence type="ECO:0000313" key="3">
    <source>
        <dbReference type="Proteomes" id="UP000324383"/>
    </source>
</evidence>
<dbReference type="EMBL" id="VKLW01000029">
    <property type="protein sequence ID" value="TYK32488.1"/>
    <property type="molecule type" value="Genomic_DNA"/>
</dbReference>
<dbReference type="AlphaFoldDB" id="A0A5D3E9I4"/>
<keyword evidence="3" id="KW-1185">Reference proteome</keyword>
<keyword evidence="1" id="KW-0812">Transmembrane</keyword>
<comment type="caution">
    <text evidence="2">The sequence shown here is derived from an EMBL/GenBank/DDBJ whole genome shotgun (WGS) entry which is preliminary data.</text>
</comment>
<feature type="transmembrane region" description="Helical" evidence="1">
    <location>
        <begin position="150"/>
        <end position="170"/>
    </location>
</feature>
<keyword evidence="1" id="KW-1133">Transmembrane helix</keyword>
<feature type="transmembrane region" description="Helical" evidence="1">
    <location>
        <begin position="69"/>
        <end position="97"/>
    </location>
</feature>
<feature type="transmembrane region" description="Helical" evidence="1">
    <location>
        <begin position="12"/>
        <end position="30"/>
    </location>
</feature>
<dbReference type="RefSeq" id="WP_027325724.1">
    <property type="nucleotide sequence ID" value="NZ_CAMBON010000029.1"/>
</dbReference>
<reference evidence="2 3" key="1">
    <citation type="submission" date="2019-07" db="EMBL/GenBank/DDBJ databases">
        <title>Draft Genome Sequences of Bacteroides pyogenes Strains Isolated from the Uterus Holstein Dairy Cows with Metritis.</title>
        <authorList>
            <person name="Cunha F."/>
            <person name="Galvao K.N."/>
            <person name="Jeon S.J."/>
            <person name="Jeong K.C."/>
        </authorList>
    </citation>
    <scope>NUCLEOTIDE SEQUENCE [LARGE SCALE GENOMIC DNA]</scope>
    <source>
        <strain evidence="2 3">KG-31</strain>
    </source>
</reference>
<name>A0A5D3E9I4_9BACE</name>
<dbReference type="InterPro" id="IPR025250">
    <property type="entry name" value="DUF4199"/>
</dbReference>
<proteinExistence type="predicted"/>
<feature type="transmembrane region" description="Helical" evidence="1">
    <location>
        <begin position="36"/>
        <end position="57"/>
    </location>
</feature>
<dbReference type="Pfam" id="PF13858">
    <property type="entry name" value="DUF4199"/>
    <property type="match status" value="1"/>
</dbReference>
<dbReference type="Proteomes" id="UP000324383">
    <property type="component" value="Unassembled WGS sequence"/>
</dbReference>
<gene>
    <name evidence="2" type="ORF">FNJ60_11770</name>
</gene>
<keyword evidence="1" id="KW-0472">Membrane</keyword>
<protein>
    <submittedName>
        <fullName evidence="2">DUF4199 domain-containing protein</fullName>
    </submittedName>
</protein>